<keyword evidence="2" id="KW-0472">Membrane</keyword>
<protein>
    <submittedName>
        <fullName evidence="3">Uncharacterized protein</fullName>
    </submittedName>
</protein>
<keyword evidence="1" id="KW-0175">Coiled coil</keyword>
<dbReference type="RefSeq" id="WP_067525482.1">
    <property type="nucleotide sequence ID" value="NZ_JABELX010000015.1"/>
</dbReference>
<proteinExistence type="predicted"/>
<dbReference type="Proteomes" id="UP000586827">
    <property type="component" value="Unassembled WGS sequence"/>
</dbReference>
<name>A0A849CJH0_9NOCA</name>
<gene>
    <name evidence="3" type="ORF">HLB23_32735</name>
</gene>
<feature type="transmembrane region" description="Helical" evidence="2">
    <location>
        <begin position="118"/>
        <end position="140"/>
    </location>
</feature>
<evidence type="ECO:0000256" key="1">
    <source>
        <dbReference type="SAM" id="Coils"/>
    </source>
</evidence>
<keyword evidence="4" id="KW-1185">Reference proteome</keyword>
<feature type="transmembrane region" description="Helical" evidence="2">
    <location>
        <begin position="91"/>
        <end position="112"/>
    </location>
</feature>
<reference evidence="3 4" key="1">
    <citation type="submission" date="2020-05" db="EMBL/GenBank/DDBJ databases">
        <title>MicrobeNet Type strains.</title>
        <authorList>
            <person name="Nicholson A.C."/>
        </authorList>
    </citation>
    <scope>NUCLEOTIDE SEQUENCE [LARGE SCALE GENOMIC DNA]</scope>
    <source>
        <strain evidence="3 4">JCM 3224</strain>
    </source>
</reference>
<evidence type="ECO:0000313" key="4">
    <source>
        <dbReference type="Proteomes" id="UP000586827"/>
    </source>
</evidence>
<comment type="caution">
    <text evidence="3">The sequence shown here is derived from an EMBL/GenBank/DDBJ whole genome shotgun (WGS) entry which is preliminary data.</text>
</comment>
<sequence>MKQYWGLFWATTALAMIVAALLIWGDVDPTTVIGAVLGFVAFFWLLVVVTVPWNLYFAARQVRHRVDSTLVRGIPVPPERAAEVLTLSRRLLGMAIGAHVVSALVAVVVAAISGYMLGYYVAGFFLASIVLRPAAAYFVYLRARIVTISDDIAFPPDDIAELRRRVVAVDDELTAWRERTQDWHDSDERQIDDLRDSVRRQDERAREEQRMVRETVARDHAELLGRANAVDQRVAGMVTHFDAALDGVTDQQEIIAGLRAFARLMHSH</sequence>
<dbReference type="AlphaFoldDB" id="A0A849CJH0"/>
<evidence type="ECO:0000313" key="3">
    <source>
        <dbReference type="EMBL" id="NNH74561.1"/>
    </source>
</evidence>
<keyword evidence="2" id="KW-0812">Transmembrane</keyword>
<evidence type="ECO:0000256" key="2">
    <source>
        <dbReference type="SAM" id="Phobius"/>
    </source>
</evidence>
<feature type="transmembrane region" description="Helical" evidence="2">
    <location>
        <begin position="7"/>
        <end position="25"/>
    </location>
</feature>
<organism evidence="3 4">
    <name type="scientific">Nocardia uniformis</name>
    <dbReference type="NCBI Taxonomy" id="53432"/>
    <lineage>
        <taxon>Bacteria</taxon>
        <taxon>Bacillati</taxon>
        <taxon>Actinomycetota</taxon>
        <taxon>Actinomycetes</taxon>
        <taxon>Mycobacteriales</taxon>
        <taxon>Nocardiaceae</taxon>
        <taxon>Nocardia</taxon>
    </lineage>
</organism>
<feature type="coiled-coil region" evidence="1">
    <location>
        <begin position="159"/>
        <end position="211"/>
    </location>
</feature>
<keyword evidence="2" id="KW-1133">Transmembrane helix</keyword>
<accession>A0A849CJH0</accession>
<feature type="transmembrane region" description="Helical" evidence="2">
    <location>
        <begin position="31"/>
        <end position="55"/>
    </location>
</feature>
<dbReference type="EMBL" id="JABELX010000015">
    <property type="protein sequence ID" value="NNH74561.1"/>
    <property type="molecule type" value="Genomic_DNA"/>
</dbReference>